<evidence type="ECO:0000256" key="1">
    <source>
        <dbReference type="SAM" id="MobiDB-lite"/>
    </source>
</evidence>
<evidence type="ECO:0000313" key="3">
    <source>
        <dbReference type="EMBL" id="EEQ94238.1"/>
    </source>
</evidence>
<sequence length="492" mass="53215">MAPGESRGPSSKLHGSVKPAIQSQPNSIPVFPIQRGLIMISRLVASTMLAGAVALAFPASAEEKAFPATLKAHAILPANTIIAAPEDAAEHLKTSGKFTTADRKRAEGIGTVEGKDGVRKTGLSVPFDGQPVQGFSGIKTMEDGSFWSLSDNGFGSKLNSPDAMLMLHNVKFDWDKGTVERVKTVFLSDPDRKAPFPIVMEGAEKRYLTGADFDVESIQPVADGFWVGEEFGPFLLKFDTDGKLTDVFPTFVGEKEIVSPDNPKLALPANPSLKLPAYNLKRSGGFEGLAMSKDGTKLYGLLEGPLFVDGAPEKTESGKTGLRVIEFSVADKKWTGRSWLYPLAEGGEAIGDFNMLDETTALVIERDNGVGTADKACADPKKPQADCFDVPSKVKRIYKIAFDDSNVGKDVRKIGYIDLLAIADPENKRRQGGREGIYDMPFLTIENVDRVDETHIVVGNDNNLPFSAGRALDKVDDNEFVLLEVGEFLKAE</sequence>
<protein>
    <submittedName>
        <fullName evidence="3">Signal peptide protein</fullName>
    </submittedName>
</protein>
<feature type="region of interest" description="Disordered" evidence="1">
    <location>
        <begin position="1"/>
        <end position="25"/>
    </location>
</feature>
<proteinExistence type="predicted"/>
<gene>
    <name evidence="3" type="ORF">OINT_2001459</name>
</gene>
<dbReference type="AlphaFoldDB" id="C4WPC9"/>
<reference evidence="3 4" key="1">
    <citation type="submission" date="2009-05" db="EMBL/GenBank/DDBJ databases">
        <authorList>
            <person name="Setubal J.C."/>
            <person name="Boyle S."/>
            <person name="Crasta O.R."/>
            <person name="Gillespie J.J."/>
            <person name="Kenyon R.W."/>
            <person name="Lu J."/>
            <person name="Mane S."/>
            <person name="Nagrani S."/>
            <person name="Shallom J.M."/>
            <person name="Shallom S."/>
            <person name="Shukla M."/>
            <person name="Snyder E.E."/>
            <person name="Sobral B.W."/>
            <person name="Wattam A.R."/>
            <person name="Will R."/>
            <person name="Williams K."/>
            <person name="Yoo H."/>
            <person name="Munk C."/>
            <person name="Tapia R."/>
            <person name="Green L."/>
            <person name="Rogers Y."/>
            <person name="Detter J.C."/>
            <person name="Bruce D."/>
            <person name="Brettin T.S."/>
            <person name="Tsolis R."/>
        </authorList>
    </citation>
    <scope>NUCLEOTIDE SEQUENCE [LARGE SCALE GENOMIC DNA]</scope>
    <source>
        <strain evidence="3 4">LMG 3301</strain>
    </source>
</reference>
<feature type="domain" description="Phytase-like" evidence="2">
    <location>
        <begin position="130"/>
        <end position="463"/>
    </location>
</feature>
<evidence type="ECO:0000313" key="4">
    <source>
        <dbReference type="Proteomes" id="UP000004386"/>
    </source>
</evidence>
<dbReference type="EMBL" id="ACQA01000002">
    <property type="protein sequence ID" value="EEQ94238.1"/>
    <property type="molecule type" value="Genomic_DNA"/>
</dbReference>
<dbReference type="HOGENOM" id="CLU_048268_0_0_5"/>
<accession>C4WPC9</accession>
<dbReference type="InterPro" id="IPR027372">
    <property type="entry name" value="Phytase-like_dom"/>
</dbReference>
<organism evidence="3 4">
    <name type="scientific">Brucella intermedia LMG 3301</name>
    <dbReference type="NCBI Taxonomy" id="641118"/>
    <lineage>
        <taxon>Bacteria</taxon>
        <taxon>Pseudomonadati</taxon>
        <taxon>Pseudomonadota</taxon>
        <taxon>Alphaproteobacteria</taxon>
        <taxon>Hyphomicrobiales</taxon>
        <taxon>Brucellaceae</taxon>
        <taxon>Brucella/Ochrobactrum group</taxon>
        <taxon>Brucella</taxon>
    </lineage>
</organism>
<dbReference type="PANTHER" id="PTHR37957">
    <property type="entry name" value="BLR7070 PROTEIN"/>
    <property type="match status" value="1"/>
</dbReference>
<dbReference type="Pfam" id="PF13449">
    <property type="entry name" value="Phytase-like"/>
    <property type="match status" value="1"/>
</dbReference>
<dbReference type="PANTHER" id="PTHR37957:SF1">
    <property type="entry name" value="PHYTASE-LIKE DOMAIN-CONTAINING PROTEIN"/>
    <property type="match status" value="1"/>
</dbReference>
<name>C4WPC9_9HYPH</name>
<dbReference type="Proteomes" id="UP000004386">
    <property type="component" value="Unassembled WGS sequence"/>
</dbReference>
<comment type="caution">
    <text evidence="3">The sequence shown here is derived from an EMBL/GenBank/DDBJ whole genome shotgun (WGS) entry which is preliminary data.</text>
</comment>
<evidence type="ECO:0000259" key="2">
    <source>
        <dbReference type="Pfam" id="PF13449"/>
    </source>
</evidence>